<dbReference type="EMBL" id="MU393422">
    <property type="protein sequence ID" value="KAI4870794.1"/>
    <property type="molecule type" value="Genomic_DNA"/>
</dbReference>
<gene>
    <name evidence="1" type="ORF">F4820DRAFT_442664</name>
</gene>
<proteinExistence type="predicted"/>
<accession>A0ACB9ZI03</accession>
<protein>
    <submittedName>
        <fullName evidence="1">Uncharacterized protein</fullName>
    </submittedName>
</protein>
<evidence type="ECO:0000313" key="1">
    <source>
        <dbReference type="EMBL" id="KAI4870794.1"/>
    </source>
</evidence>
<sequence>MSPPSKSQHPQLFTCMFCWHLSRGPPHVCGEVVFRGEECVSLGWCFWHRACYGCLLCGSKLVVTGPKLAELFVEDDRTATSTRKYRDEGVVGLGLGPSREITEVPTCANCKVACEIDTVNQQTVVQNVLRRVDRIDGGMARQRWERGNGHVSRQAVGEIKRVPARKMSAAIQNPTPPIRPQWLSQIRAHTSHTSRLAGDGALSSSDDEGRDCVVPLDSTIYVSILDPIGEPAFKPSPTKPIPKWMQWLPSQRKYSQQTEVQPRSILDEHFPPHSGPSSNSEHQTKLKTVCPTIPPQVERRPALPHTTKYLHVPGNPEPNNMADSTIKALKGPSFVLDEPLKRPSSRVTASSSSSPKAARREPVPPPPNLPDTLSPRTRSPYAPHHPSPLSGRHEERAAAAADGRDASWNARLRRPSSPLAEQVVAHFQRYIRRTPPAQSREFINLYKPARATRPSIAVPGREGDGALGGGRQVRTILDRDHTPTPDGGSGGGGPVGGTRQAVTDGGDVVDLRSMRKRSSLQAELKKLLGGRGQGRDRG</sequence>
<evidence type="ECO:0000313" key="2">
    <source>
        <dbReference type="Proteomes" id="UP001497700"/>
    </source>
</evidence>
<name>A0ACB9ZI03_9PEZI</name>
<keyword evidence="2" id="KW-1185">Reference proteome</keyword>
<organism evidence="1 2">
    <name type="scientific">Hypoxylon rubiginosum</name>
    <dbReference type="NCBI Taxonomy" id="110542"/>
    <lineage>
        <taxon>Eukaryota</taxon>
        <taxon>Fungi</taxon>
        <taxon>Dikarya</taxon>
        <taxon>Ascomycota</taxon>
        <taxon>Pezizomycotina</taxon>
        <taxon>Sordariomycetes</taxon>
        <taxon>Xylariomycetidae</taxon>
        <taxon>Xylariales</taxon>
        <taxon>Hypoxylaceae</taxon>
        <taxon>Hypoxylon</taxon>
    </lineage>
</organism>
<comment type="caution">
    <text evidence="1">The sequence shown here is derived from an EMBL/GenBank/DDBJ whole genome shotgun (WGS) entry which is preliminary data.</text>
</comment>
<reference evidence="1 2" key="1">
    <citation type="journal article" date="2022" name="New Phytol.">
        <title>Ecological generalism drives hyperdiversity of secondary metabolite gene clusters in xylarialean endophytes.</title>
        <authorList>
            <person name="Franco M.E.E."/>
            <person name="Wisecaver J.H."/>
            <person name="Arnold A.E."/>
            <person name="Ju Y.M."/>
            <person name="Slot J.C."/>
            <person name="Ahrendt S."/>
            <person name="Moore L.P."/>
            <person name="Eastman K.E."/>
            <person name="Scott K."/>
            <person name="Konkel Z."/>
            <person name="Mondo S.J."/>
            <person name="Kuo A."/>
            <person name="Hayes R.D."/>
            <person name="Haridas S."/>
            <person name="Andreopoulos B."/>
            <person name="Riley R."/>
            <person name="LaButti K."/>
            <person name="Pangilinan J."/>
            <person name="Lipzen A."/>
            <person name="Amirebrahimi M."/>
            <person name="Yan J."/>
            <person name="Adam C."/>
            <person name="Keymanesh K."/>
            <person name="Ng V."/>
            <person name="Louie K."/>
            <person name="Northen T."/>
            <person name="Drula E."/>
            <person name="Henrissat B."/>
            <person name="Hsieh H.M."/>
            <person name="Youens-Clark K."/>
            <person name="Lutzoni F."/>
            <person name="Miadlikowska J."/>
            <person name="Eastwood D.C."/>
            <person name="Hamelin R.C."/>
            <person name="Grigoriev I.V."/>
            <person name="U'Ren J.M."/>
        </authorList>
    </citation>
    <scope>NUCLEOTIDE SEQUENCE [LARGE SCALE GENOMIC DNA]</scope>
    <source>
        <strain evidence="1 2">CBS 119005</strain>
    </source>
</reference>
<dbReference type="Proteomes" id="UP001497700">
    <property type="component" value="Unassembled WGS sequence"/>
</dbReference>